<protein>
    <submittedName>
        <fullName evidence="1">Uncharacterized protein</fullName>
    </submittedName>
</protein>
<gene>
    <name evidence="1" type="ORF">LOK49_LG08G02438</name>
</gene>
<evidence type="ECO:0000313" key="1">
    <source>
        <dbReference type="EMBL" id="KAI8004783.1"/>
    </source>
</evidence>
<proteinExistence type="predicted"/>
<organism evidence="1 2">
    <name type="scientific">Camellia lanceoleosa</name>
    <dbReference type="NCBI Taxonomy" id="1840588"/>
    <lineage>
        <taxon>Eukaryota</taxon>
        <taxon>Viridiplantae</taxon>
        <taxon>Streptophyta</taxon>
        <taxon>Embryophyta</taxon>
        <taxon>Tracheophyta</taxon>
        <taxon>Spermatophyta</taxon>
        <taxon>Magnoliopsida</taxon>
        <taxon>eudicotyledons</taxon>
        <taxon>Gunneridae</taxon>
        <taxon>Pentapetalae</taxon>
        <taxon>asterids</taxon>
        <taxon>Ericales</taxon>
        <taxon>Theaceae</taxon>
        <taxon>Camellia</taxon>
    </lineage>
</organism>
<dbReference type="Proteomes" id="UP001060215">
    <property type="component" value="Chromosome 9"/>
</dbReference>
<evidence type="ECO:0000313" key="2">
    <source>
        <dbReference type="Proteomes" id="UP001060215"/>
    </source>
</evidence>
<comment type="caution">
    <text evidence="1">The sequence shown here is derived from an EMBL/GenBank/DDBJ whole genome shotgun (WGS) entry which is preliminary data.</text>
</comment>
<accession>A0ACC0GW72</accession>
<reference evidence="1 2" key="1">
    <citation type="journal article" date="2022" name="Plant J.">
        <title>Chromosome-level genome of Camellia lanceoleosa provides a valuable resource for understanding genome evolution and self-incompatibility.</title>
        <authorList>
            <person name="Gong W."/>
            <person name="Xiao S."/>
            <person name="Wang L."/>
            <person name="Liao Z."/>
            <person name="Chang Y."/>
            <person name="Mo W."/>
            <person name="Hu G."/>
            <person name="Li W."/>
            <person name="Zhao G."/>
            <person name="Zhu H."/>
            <person name="Hu X."/>
            <person name="Ji K."/>
            <person name="Xiang X."/>
            <person name="Song Q."/>
            <person name="Yuan D."/>
            <person name="Jin S."/>
            <person name="Zhang L."/>
        </authorList>
    </citation>
    <scope>NUCLEOTIDE SEQUENCE [LARGE SCALE GENOMIC DNA]</scope>
    <source>
        <strain evidence="1">SQ_2022a</strain>
    </source>
</reference>
<name>A0ACC0GW72_9ERIC</name>
<sequence>MRPRSGQRRFEDAPRLAEWKIFCDVTTNLDLEKGAITIIIQDKFGCLIDGLTKQVHINSTMQGEALAIRLACALVKYLNLSLVEIFGDNLAVILLCVSEKIPLWECDVIIKGIRLLACQGGVSFKWFPRVVNRAFRRIARVCLDKVLPLDWASCPLLALVQRLFNSM</sequence>
<dbReference type="EMBL" id="CM045766">
    <property type="protein sequence ID" value="KAI8004783.1"/>
    <property type="molecule type" value="Genomic_DNA"/>
</dbReference>
<keyword evidence="2" id="KW-1185">Reference proteome</keyword>